<dbReference type="OrthoDB" id="9807744at2"/>
<sequence>MSAPRTDRLVSIDALRGIAVLGILMMNVQGFAMTPFAYDDPTMQMDLTGANLDVWAFAHTFFAFKFVTLFSTLFGAGIVLMAGDGEDTGRHYPRMLWLLAIGAIHAYFLWWGDILVHYALLGMLAVKARRMSPLKLVIWGLVLIGVTSLIMVGGGYLGVMFASPDSAAQEAEMMAGFQTGMTTAYQAGFVDRLPWNAGFALVGQIFSMIALGPRTLGLMFIGMALFKSGFLSASWGSVRYGILALITVPVGWWLCHTSTTTMIVGEFSTQAMADGNALTYVGSLVLAFGYASTVMLLAKIGVFSLIVKLFAATGRMAFTNYLSQTLIMTFIFVGAPGLGLFGTVERVDQFKLVLIVWAVQLIWSPIWLHFFRFGPLEWLWRSLTYGGLQPLLKGKPAEAAS</sequence>
<feature type="domain" description="DUF418" evidence="2">
    <location>
        <begin position="225"/>
        <end position="386"/>
    </location>
</feature>
<proteinExistence type="predicted"/>
<evidence type="ECO:0000256" key="1">
    <source>
        <dbReference type="SAM" id="Phobius"/>
    </source>
</evidence>
<feature type="transmembrane region" description="Helical" evidence="1">
    <location>
        <begin position="321"/>
        <end position="344"/>
    </location>
</feature>
<feature type="transmembrane region" description="Helical" evidence="1">
    <location>
        <begin position="54"/>
        <end position="83"/>
    </location>
</feature>
<keyword evidence="1" id="KW-0472">Membrane</keyword>
<feature type="transmembrane region" description="Helical" evidence="1">
    <location>
        <begin position="95"/>
        <end position="124"/>
    </location>
</feature>
<dbReference type="InterPro" id="IPR052529">
    <property type="entry name" value="Bact_Transport_Assoc"/>
</dbReference>
<name>Q0ARL9_MARMM</name>
<dbReference type="PANTHER" id="PTHR30590:SF2">
    <property type="entry name" value="INNER MEMBRANE PROTEIN"/>
    <property type="match status" value="1"/>
</dbReference>
<dbReference type="AlphaFoldDB" id="Q0ARL9"/>
<evidence type="ECO:0000313" key="4">
    <source>
        <dbReference type="Proteomes" id="UP000001964"/>
    </source>
</evidence>
<gene>
    <name evidence="3" type="ordered locus">Mmar10_0775</name>
</gene>
<dbReference type="InterPro" id="IPR007349">
    <property type="entry name" value="DUF418"/>
</dbReference>
<evidence type="ECO:0000259" key="2">
    <source>
        <dbReference type="Pfam" id="PF04235"/>
    </source>
</evidence>
<protein>
    <recommendedName>
        <fullName evidence="2">DUF418 domain-containing protein</fullName>
    </recommendedName>
</protein>
<dbReference type="PANTHER" id="PTHR30590">
    <property type="entry name" value="INNER MEMBRANE PROTEIN"/>
    <property type="match status" value="1"/>
</dbReference>
<accession>Q0ARL9</accession>
<dbReference type="KEGG" id="mmr:Mmar10_0775"/>
<keyword evidence="4" id="KW-1185">Reference proteome</keyword>
<feature type="transmembrane region" description="Helical" evidence="1">
    <location>
        <begin position="14"/>
        <end position="33"/>
    </location>
</feature>
<feature type="transmembrane region" description="Helical" evidence="1">
    <location>
        <begin position="199"/>
        <end position="226"/>
    </location>
</feature>
<evidence type="ECO:0000313" key="3">
    <source>
        <dbReference type="EMBL" id="ABI65068.1"/>
    </source>
</evidence>
<feature type="transmembrane region" description="Helical" evidence="1">
    <location>
        <begin position="350"/>
        <end position="371"/>
    </location>
</feature>
<dbReference type="HOGENOM" id="CLU_039610_0_0_5"/>
<feature type="transmembrane region" description="Helical" evidence="1">
    <location>
        <begin position="136"/>
        <end position="157"/>
    </location>
</feature>
<feature type="transmembrane region" description="Helical" evidence="1">
    <location>
        <begin position="284"/>
        <end position="309"/>
    </location>
</feature>
<keyword evidence="1" id="KW-0812">Transmembrane</keyword>
<dbReference type="Proteomes" id="UP000001964">
    <property type="component" value="Chromosome"/>
</dbReference>
<keyword evidence="1" id="KW-1133">Transmembrane helix</keyword>
<dbReference type="Pfam" id="PF04235">
    <property type="entry name" value="DUF418"/>
    <property type="match status" value="1"/>
</dbReference>
<dbReference type="eggNOG" id="COG2311">
    <property type="taxonomic scope" value="Bacteria"/>
</dbReference>
<dbReference type="RefSeq" id="WP_011642715.1">
    <property type="nucleotide sequence ID" value="NC_008347.1"/>
</dbReference>
<organism evidence="3 4">
    <name type="scientific">Maricaulis maris (strain MCS10)</name>
    <name type="common">Caulobacter maris</name>
    <dbReference type="NCBI Taxonomy" id="394221"/>
    <lineage>
        <taxon>Bacteria</taxon>
        <taxon>Pseudomonadati</taxon>
        <taxon>Pseudomonadota</taxon>
        <taxon>Alphaproteobacteria</taxon>
        <taxon>Maricaulales</taxon>
        <taxon>Maricaulaceae</taxon>
        <taxon>Maricaulis</taxon>
    </lineage>
</organism>
<dbReference type="STRING" id="394221.Mmar10_0775"/>
<reference evidence="3 4" key="1">
    <citation type="submission" date="2006-08" db="EMBL/GenBank/DDBJ databases">
        <title>Complete sequence of Maricaulis maris MCS10.</title>
        <authorList>
            <consortium name="US DOE Joint Genome Institute"/>
            <person name="Copeland A."/>
            <person name="Lucas S."/>
            <person name="Lapidus A."/>
            <person name="Barry K."/>
            <person name="Detter J.C."/>
            <person name="Glavina del Rio T."/>
            <person name="Hammon N."/>
            <person name="Israni S."/>
            <person name="Dalin E."/>
            <person name="Tice H."/>
            <person name="Pitluck S."/>
            <person name="Saunders E."/>
            <person name="Brettin T."/>
            <person name="Bruce D."/>
            <person name="Han C."/>
            <person name="Tapia R."/>
            <person name="Gilna P."/>
            <person name="Schmutz J."/>
            <person name="Larimer F."/>
            <person name="Land M."/>
            <person name="Hauser L."/>
            <person name="Kyrpides N."/>
            <person name="Mikhailova N."/>
            <person name="Viollier P."/>
            <person name="Stephens C."/>
            <person name="Richardson P."/>
        </authorList>
    </citation>
    <scope>NUCLEOTIDE SEQUENCE [LARGE SCALE GENOMIC DNA]</scope>
    <source>
        <strain evidence="3 4">MCS10</strain>
    </source>
</reference>
<dbReference type="EMBL" id="CP000449">
    <property type="protein sequence ID" value="ABI65068.1"/>
    <property type="molecule type" value="Genomic_DNA"/>
</dbReference>
<feature type="transmembrane region" description="Helical" evidence="1">
    <location>
        <begin position="238"/>
        <end position="264"/>
    </location>
</feature>